<dbReference type="Proteomes" id="UP000553776">
    <property type="component" value="Unassembled WGS sequence"/>
</dbReference>
<dbReference type="EMBL" id="JACJVR010000072">
    <property type="protein sequence ID" value="MBB6693415.1"/>
    <property type="molecule type" value="Genomic_DNA"/>
</dbReference>
<accession>A0A841TYV3</accession>
<comment type="caution">
    <text evidence="1">The sequence shown here is derived from an EMBL/GenBank/DDBJ whole genome shotgun (WGS) entry which is preliminary data.</text>
</comment>
<evidence type="ECO:0000313" key="2">
    <source>
        <dbReference type="Proteomes" id="UP000553776"/>
    </source>
</evidence>
<proteinExistence type="predicted"/>
<protein>
    <submittedName>
        <fullName evidence="1">Uncharacterized protein</fullName>
    </submittedName>
</protein>
<dbReference type="AlphaFoldDB" id="A0A841TYV3"/>
<sequence length="87" mass="10154">MKHVRAGKDIKLSQPQNDVALFENEYAMRTAMERMLEAKFLVRIRESTAILPARTRFFWHAERSSSREEGLTNRRDAISPKIAFCNL</sequence>
<reference evidence="1 2" key="1">
    <citation type="submission" date="2020-08" db="EMBL/GenBank/DDBJ databases">
        <title>Cohnella phylogeny.</title>
        <authorList>
            <person name="Dunlap C."/>
        </authorList>
    </citation>
    <scope>NUCLEOTIDE SEQUENCE [LARGE SCALE GENOMIC DNA]</scope>
    <source>
        <strain evidence="1 2">DSM 25239</strain>
    </source>
</reference>
<keyword evidence="2" id="KW-1185">Reference proteome</keyword>
<dbReference type="RefSeq" id="WP_185137397.1">
    <property type="nucleotide sequence ID" value="NZ_BORM01000049.1"/>
</dbReference>
<name>A0A841TYV3_9BACL</name>
<organism evidence="1 2">
    <name type="scientific">Cohnella xylanilytica</name>
    <dbReference type="NCBI Taxonomy" id="557555"/>
    <lineage>
        <taxon>Bacteria</taxon>
        <taxon>Bacillati</taxon>
        <taxon>Bacillota</taxon>
        <taxon>Bacilli</taxon>
        <taxon>Bacillales</taxon>
        <taxon>Paenibacillaceae</taxon>
        <taxon>Cohnella</taxon>
    </lineage>
</organism>
<gene>
    <name evidence="1" type="ORF">H7B90_18660</name>
</gene>
<evidence type="ECO:0000313" key="1">
    <source>
        <dbReference type="EMBL" id="MBB6693415.1"/>
    </source>
</evidence>